<keyword evidence="4" id="KW-1185">Reference proteome</keyword>
<evidence type="ECO:0000256" key="1">
    <source>
        <dbReference type="SAM" id="MobiDB-lite"/>
    </source>
</evidence>
<evidence type="ECO:0000313" key="4">
    <source>
        <dbReference type="Proteomes" id="UP001148786"/>
    </source>
</evidence>
<evidence type="ECO:0000259" key="2">
    <source>
        <dbReference type="Pfam" id="PF17667"/>
    </source>
</evidence>
<dbReference type="PANTHER" id="PTHR38248">
    <property type="entry name" value="FUNK1 6"/>
    <property type="match status" value="1"/>
</dbReference>
<dbReference type="InterPro" id="IPR040976">
    <property type="entry name" value="Pkinase_fungal"/>
</dbReference>
<dbReference type="EMBL" id="JANKHO010000011">
    <property type="protein sequence ID" value="KAJ3517765.1"/>
    <property type="molecule type" value="Genomic_DNA"/>
</dbReference>
<proteinExistence type="predicted"/>
<dbReference type="OrthoDB" id="2739948at2759"/>
<dbReference type="Proteomes" id="UP001148786">
    <property type="component" value="Unassembled WGS sequence"/>
</dbReference>
<name>A0A9W8N256_9AGAR</name>
<feature type="compositionally biased region" description="Basic and acidic residues" evidence="1">
    <location>
        <begin position="496"/>
        <end position="507"/>
    </location>
</feature>
<dbReference type="Pfam" id="PF17667">
    <property type="entry name" value="Pkinase_fungal"/>
    <property type="match status" value="1"/>
</dbReference>
<sequence length="530" mass="61024">MPQVDYTAFQRVASQSKELGMYEPLIMALLPFCQGIELLNTSAVEDPDSGVFSGRHIKPDISCYKNECVPVAGSCITRAHLMSTFIGVKNNDEDEPFTLKKNEEFEVDTASARDTRGQLTVYANAIQVLQSRTHTLTIFINKSRCRPMHWSKSCTVVTDAFDYTKENWLATFFWRFSHADDTTRGVDPTFTPITTESPEATRARRAIDVLNTDPLFKVSVVDDDTNATSYYITRQLVLLKDTWRLPDYPKEGDTYLLYCRPCSSRRCRRLQYVCGDTQDIWPMPLEHRVHVHYRLVLDTVGDPLTKFESTWEMAQAVYCAMIEGGGILIDWEFAKHMDENGARIFERTGTRQFISIQLSWAKQNFHKIIDDLESFLHVLVWIAAKYAPNEMDIKFRTSLLRAFDVAGGVEKYKYMMMGTSAIRDIKLEQPTFAELLVTLWLEFGGRYNSDSYKFLETRDPKAAREWLNMLESHEWMMATLAQALKNEDWSSTTCDGRIKHPVNESEKTLTGGQKKRKSELSEYKKAKRTK</sequence>
<dbReference type="AlphaFoldDB" id="A0A9W8N256"/>
<accession>A0A9W8N256</accession>
<feature type="region of interest" description="Disordered" evidence="1">
    <location>
        <begin position="495"/>
        <end position="530"/>
    </location>
</feature>
<protein>
    <recommendedName>
        <fullName evidence="2">Fungal-type protein kinase domain-containing protein</fullName>
    </recommendedName>
</protein>
<reference evidence="3" key="1">
    <citation type="submission" date="2022-07" db="EMBL/GenBank/DDBJ databases">
        <title>Genome Sequence of Agrocybe chaxingu.</title>
        <authorList>
            <person name="Buettner E."/>
        </authorList>
    </citation>
    <scope>NUCLEOTIDE SEQUENCE</scope>
    <source>
        <strain evidence="3">MP-N11</strain>
    </source>
</reference>
<comment type="caution">
    <text evidence="3">The sequence shown here is derived from an EMBL/GenBank/DDBJ whole genome shotgun (WGS) entry which is preliminary data.</text>
</comment>
<gene>
    <name evidence="3" type="ORF">NLJ89_g312</name>
</gene>
<evidence type="ECO:0000313" key="3">
    <source>
        <dbReference type="EMBL" id="KAJ3517765.1"/>
    </source>
</evidence>
<feature type="domain" description="Fungal-type protein kinase" evidence="2">
    <location>
        <begin position="325"/>
        <end position="382"/>
    </location>
</feature>
<dbReference type="PANTHER" id="PTHR38248:SF2">
    <property type="entry name" value="FUNK1 11"/>
    <property type="match status" value="1"/>
</dbReference>
<organism evidence="3 4">
    <name type="scientific">Agrocybe chaxingu</name>
    <dbReference type="NCBI Taxonomy" id="84603"/>
    <lineage>
        <taxon>Eukaryota</taxon>
        <taxon>Fungi</taxon>
        <taxon>Dikarya</taxon>
        <taxon>Basidiomycota</taxon>
        <taxon>Agaricomycotina</taxon>
        <taxon>Agaricomycetes</taxon>
        <taxon>Agaricomycetidae</taxon>
        <taxon>Agaricales</taxon>
        <taxon>Agaricineae</taxon>
        <taxon>Strophariaceae</taxon>
        <taxon>Agrocybe</taxon>
    </lineage>
</organism>